<dbReference type="InterPro" id="IPR036393">
    <property type="entry name" value="AceGlu_kinase-like_sf"/>
</dbReference>
<feature type="site" description="Involved in the stabilization of negative charge on the oxyanion by the formation of the oxyanion hole" evidence="11">
    <location>
        <position position="134"/>
    </location>
</feature>
<evidence type="ECO:0000256" key="1">
    <source>
        <dbReference type="ARBA" id="ARBA00004828"/>
    </source>
</evidence>
<evidence type="ECO:0000256" key="6">
    <source>
        <dbReference type="ARBA" id="ARBA00022777"/>
    </source>
</evidence>
<dbReference type="EMBL" id="CASHTH010002521">
    <property type="protein sequence ID" value="CAI8031168.1"/>
    <property type="molecule type" value="Genomic_DNA"/>
</dbReference>
<feature type="chain" id="PRO_5041497456" description="Arginine biosynthesis bifunctional protein ArgJ beta chain" evidence="11">
    <location>
        <begin position="206"/>
        <end position="659"/>
    </location>
</feature>
<dbReference type="FunFam" id="3.40.1160.10:FF:000004">
    <property type="entry name" value="Acetylglutamate kinase"/>
    <property type="match status" value="1"/>
</dbReference>
<sequence length="659" mass="68238">MEIKQIPAARKTPMPGAITPVDGGTITSVRGFKAGGTYAGIKTYSDDKMDVGMLLSDTPCAAAGVFTKSSIVSPSVTVNRETLAGGQSIRGLVVNSGIANAGVGEQGYIDAKEMAVVASGALGVKAEELLVFSTGIIGVELPMTLIRSGVEQIELSGSGGNPLARAMMTTDTHPKEVAVTVDIGGTEVRIGGVAKGSGMIHPNMATMLCFVATDAAIDQGLLRSMLPDVADYSLNMLTVDGDSSTNDSLVVLANGTAGNATITAGTPEADAFRAGLLECCVQLTRMLARDGEGATHLLVVEVAGARTSEDARVAARTIASSLLVKSAVYGADPNWGRLLAALGRSQAEAVEEKIDLFINGVCIMEAGKPIPFHRDAVVALMRGDEVTFHSNNRSDTLSIVVKIGGSTLGSHDTTLVDLVKLQQEGTEVVVVHGGGNVISRWMQRQGIAPQFVGGLRVTDAESLEIVVAVLGGLINKELVSLMEQLGGKCIGLSGIDNRMLTCGIANPELGYVGEIQSVDTGPIRALLDSGYIPMIAPLGVHKFDGSENAGKPLNINGDTVAGELARELQADRLVFLTDVAGVMDSGGRVISRLDQRRANMLLNSGVAGGGMIPKLQACLRGLEGGAVADIIDGRHPNALVDCLQGRNTGTTITPAPRGR</sequence>
<dbReference type="Gene3D" id="3.60.70.12">
    <property type="entry name" value="L-amino peptidase D-ALA esterase/amidase"/>
    <property type="match status" value="1"/>
</dbReference>
<dbReference type="AlphaFoldDB" id="A0AA35SJL6"/>
<dbReference type="PRINTS" id="PR00474">
    <property type="entry name" value="GLU5KINASE"/>
</dbReference>
<comment type="caution">
    <text evidence="13">The sequence shown here is derived from an EMBL/GenBank/DDBJ whole genome shotgun (WGS) entry which is preliminary data.</text>
</comment>
<dbReference type="FunFam" id="3.60.70.12:FF:000001">
    <property type="entry name" value="Arginine biosynthesis bifunctional protein ArgJ, chloroplastic"/>
    <property type="match status" value="1"/>
</dbReference>
<dbReference type="Gene3D" id="3.40.1160.10">
    <property type="entry name" value="Acetylglutamate kinase-like"/>
    <property type="match status" value="1"/>
</dbReference>
<dbReference type="GO" id="GO:0004358">
    <property type="term" value="F:L-glutamate N-acetyltransferase activity, acting on acetyl-L-ornithine as donor"/>
    <property type="evidence" value="ECO:0007669"/>
    <property type="project" value="UniProtKB-UniRule"/>
</dbReference>
<dbReference type="HAMAP" id="MF_00082">
    <property type="entry name" value="ArgB"/>
    <property type="match status" value="1"/>
</dbReference>
<name>A0AA35SJL6_GEOBA</name>
<comment type="subunit">
    <text evidence="11">Heterodimer of an alpha and a beta chain.</text>
</comment>
<dbReference type="GO" id="GO:0006526">
    <property type="term" value="P:L-arginine biosynthetic process"/>
    <property type="evidence" value="ECO:0007669"/>
    <property type="project" value="UniProtKB-UniRule"/>
</dbReference>
<dbReference type="EC" id="2.3.1.35" evidence="11"/>
<dbReference type="GO" id="GO:0005759">
    <property type="term" value="C:mitochondrial matrix"/>
    <property type="evidence" value="ECO:0007669"/>
    <property type="project" value="UniProtKB-SubCell"/>
</dbReference>
<comment type="catalytic activity">
    <reaction evidence="11">
        <text>L-glutamate + acetyl-CoA = N-acetyl-L-glutamate + CoA + H(+)</text>
        <dbReference type="Rhea" id="RHEA:24292"/>
        <dbReference type="ChEBI" id="CHEBI:15378"/>
        <dbReference type="ChEBI" id="CHEBI:29985"/>
        <dbReference type="ChEBI" id="CHEBI:44337"/>
        <dbReference type="ChEBI" id="CHEBI:57287"/>
        <dbReference type="ChEBI" id="CHEBI:57288"/>
        <dbReference type="EC" id="2.3.1.1"/>
    </reaction>
</comment>
<evidence type="ECO:0000259" key="12">
    <source>
        <dbReference type="Pfam" id="PF00696"/>
    </source>
</evidence>
<feature type="binding site" evidence="11">
    <location>
        <position position="414"/>
    </location>
    <ligand>
        <name>substrate</name>
    </ligand>
</feature>
<protein>
    <recommendedName>
        <fullName evidence="11">Arginine biosynthesis bifunctional protein ArgJ, mitochondrial</fullName>
    </recommendedName>
    <domain>
        <recommendedName>
            <fullName evidence="11">Glutamate N-acetyltransferase</fullName>
            <shortName evidence="11">GAT</shortName>
            <ecNumber evidence="11">2.3.1.35</ecNumber>
        </recommendedName>
        <alternativeName>
            <fullName evidence="11">Ornithine acetyltransferase</fullName>
            <shortName evidence="11">OATase</shortName>
        </alternativeName>
        <alternativeName>
            <fullName evidence="11">Ornithine transacetylase</fullName>
        </alternativeName>
    </domain>
    <domain>
        <recommendedName>
            <fullName evidence="11">Amino-acid acetyltransferase</fullName>
            <ecNumber evidence="11">2.3.1.1</ecNumber>
        </recommendedName>
        <alternativeName>
            <fullName evidence="11">N-acetylglutamate synthase</fullName>
            <shortName evidence="11">AGS</shortName>
        </alternativeName>
    </domain>
    <component>
        <recommendedName>
            <fullName evidence="11">Arginine biosynthesis bifunctional protein ArgJ alpha chain</fullName>
        </recommendedName>
    </component>
    <component>
        <recommendedName>
            <fullName evidence="11">Arginine biosynthesis bifunctional protein ArgJ beta chain</fullName>
        </recommendedName>
    </component>
</protein>
<dbReference type="Pfam" id="PF00696">
    <property type="entry name" value="AA_kinase"/>
    <property type="match status" value="1"/>
</dbReference>
<comment type="subcellular location">
    <subcellularLocation>
        <location evidence="11">Mitochondrion matrix</location>
    </subcellularLocation>
</comment>
<dbReference type="InterPro" id="IPR037528">
    <property type="entry name" value="ArgB"/>
</dbReference>
<evidence type="ECO:0000256" key="11">
    <source>
        <dbReference type="HAMAP-Rule" id="MF_03124"/>
    </source>
</evidence>
<dbReference type="PANTHER" id="PTHR23100:SF0">
    <property type="entry name" value="ARGININE BIOSYNTHESIS BIFUNCTIONAL PROTEIN ARGJ, MITOCHONDRIAL"/>
    <property type="match status" value="1"/>
</dbReference>
<dbReference type="NCBIfam" id="TIGR00761">
    <property type="entry name" value="argB"/>
    <property type="match status" value="1"/>
</dbReference>
<keyword evidence="14" id="KW-1185">Reference proteome</keyword>
<dbReference type="InterPro" id="IPR004662">
    <property type="entry name" value="AcgluKinase_fam"/>
</dbReference>
<keyword evidence="3 11" id="KW-0028">Amino-acid biosynthesis</keyword>
<proteinExistence type="inferred from homology"/>
<comment type="caution">
    <text evidence="11">Lacks conserved residue(s) required for the propagation of feature annotation.</text>
</comment>
<feature type="site" description="Involved in the stabilization of negative charge on the oxyanion by the formation of the oxyanion hole" evidence="11">
    <location>
        <position position="135"/>
    </location>
</feature>
<evidence type="ECO:0000256" key="7">
    <source>
        <dbReference type="ARBA" id="ARBA00022813"/>
    </source>
</evidence>
<keyword evidence="7 11" id="KW-0068">Autocatalytic cleavage</keyword>
<comment type="similarity">
    <text evidence="11">Belongs to the ArgJ family.</text>
</comment>
<dbReference type="SUPFAM" id="SSF56266">
    <property type="entry name" value="DmpA/ArgJ-like"/>
    <property type="match status" value="1"/>
</dbReference>
<evidence type="ECO:0000256" key="9">
    <source>
        <dbReference type="ARBA" id="ARBA00023268"/>
    </source>
</evidence>
<dbReference type="PANTHER" id="PTHR23100">
    <property type="entry name" value="ARGININE BIOSYNTHESIS BIFUNCTIONAL PROTEIN ARGJ"/>
    <property type="match status" value="1"/>
</dbReference>
<feature type="chain" id="PRO_5041497457" description="Arginine biosynthesis bifunctional protein ArgJ alpha chain" evidence="11">
    <location>
        <begin position="1"/>
        <end position="205"/>
    </location>
</feature>
<feature type="binding site" evidence="11">
    <location>
        <position position="169"/>
    </location>
    <ligand>
        <name>substrate</name>
    </ligand>
</feature>
<dbReference type="InterPro" id="IPR001048">
    <property type="entry name" value="Asp/Glu/Uridylate_kinase"/>
</dbReference>
<evidence type="ECO:0000313" key="13">
    <source>
        <dbReference type="EMBL" id="CAI8031168.1"/>
    </source>
</evidence>
<keyword evidence="6" id="KW-0418">Kinase</keyword>
<evidence type="ECO:0000256" key="5">
    <source>
        <dbReference type="ARBA" id="ARBA00022741"/>
    </source>
</evidence>
<feature type="active site" description="Nucleophile" evidence="11">
    <location>
        <position position="206"/>
    </location>
</feature>
<dbReference type="NCBIfam" id="TIGR00120">
    <property type="entry name" value="ArgJ"/>
    <property type="match status" value="1"/>
</dbReference>
<dbReference type="GO" id="GO:0005524">
    <property type="term" value="F:ATP binding"/>
    <property type="evidence" value="ECO:0007669"/>
    <property type="project" value="UniProtKB-KW"/>
</dbReference>
<dbReference type="GO" id="GO:0004042">
    <property type="term" value="F:L-glutamate N-acetyltransferase activity"/>
    <property type="evidence" value="ECO:0007669"/>
    <property type="project" value="UniProtKB-UniRule"/>
</dbReference>
<dbReference type="CDD" id="cd04238">
    <property type="entry name" value="AAK_NAGK-like"/>
    <property type="match status" value="1"/>
</dbReference>
<evidence type="ECO:0000256" key="3">
    <source>
        <dbReference type="ARBA" id="ARBA00022605"/>
    </source>
</evidence>
<comment type="catalytic activity">
    <reaction evidence="11">
        <text>N(2)-acetyl-L-ornithine + L-glutamate = N-acetyl-L-glutamate + L-ornithine</text>
        <dbReference type="Rhea" id="RHEA:15349"/>
        <dbReference type="ChEBI" id="CHEBI:29985"/>
        <dbReference type="ChEBI" id="CHEBI:44337"/>
        <dbReference type="ChEBI" id="CHEBI:46911"/>
        <dbReference type="ChEBI" id="CHEBI:57805"/>
        <dbReference type="EC" id="2.3.1.35"/>
    </reaction>
</comment>
<comment type="function">
    <text evidence="11">Catalyzes two activities which are involved in the cyclic version of arginine biosynthesis: the synthesis of acetylglutamate from glutamate and acetyl-CoA, and of ornithine by transacetylation between acetylornithine and glutamate.</text>
</comment>
<reference evidence="13" key="1">
    <citation type="submission" date="2023-03" db="EMBL/GenBank/DDBJ databases">
        <authorList>
            <person name="Steffen K."/>
            <person name="Cardenas P."/>
        </authorList>
    </citation>
    <scope>NUCLEOTIDE SEQUENCE</scope>
</reference>
<comment type="pathway">
    <text evidence="1">Amino-acid biosynthesis; L-arginine biosynthesis; N(2)-acetyl-L-ornithine from L-glutamate: step 2/4.</text>
</comment>
<keyword evidence="9 11" id="KW-0511">Multifunctional enzyme</keyword>
<dbReference type="HAMAP" id="MF_01106">
    <property type="entry name" value="ArgJ"/>
    <property type="match status" value="1"/>
</dbReference>
<feature type="binding site" evidence="11">
    <location>
        <position position="195"/>
    </location>
    <ligand>
        <name>substrate</name>
    </ligand>
</feature>
<dbReference type="InterPro" id="IPR001057">
    <property type="entry name" value="Glu/AcGlu_kinase"/>
</dbReference>
<accession>A0AA35SJL6</accession>
<keyword evidence="2 11" id="KW-0055">Arginine biosynthesis</keyword>
<evidence type="ECO:0000313" key="14">
    <source>
        <dbReference type="Proteomes" id="UP001174909"/>
    </source>
</evidence>
<feature type="site" description="Cleavage; by autolysis" evidence="11">
    <location>
        <begin position="205"/>
        <end position="206"/>
    </location>
</feature>
<comment type="pathway">
    <text evidence="11">Amino-acid biosynthesis; L-arginine biosynthesis; L-ornithine and N-acetyl-L-glutamate from L-glutamate and N(2)-acetyl-L-ornithine (cyclic): step 1/1.</text>
</comment>
<comment type="pathway">
    <text evidence="11">Amino-acid biosynthesis; L-arginine biosynthesis; N(2)-acetyl-L-ornithine from L-glutamate: step 1/4.</text>
</comment>
<feature type="binding site" evidence="11">
    <location>
        <position position="292"/>
    </location>
    <ligand>
        <name>substrate</name>
    </ligand>
</feature>
<comment type="PTM">
    <text evidence="11">The alpha and beta chains are autoproteolytically processed from a single precursor protein within the mitochondrion.</text>
</comment>
<evidence type="ECO:0000256" key="8">
    <source>
        <dbReference type="ARBA" id="ARBA00022840"/>
    </source>
</evidence>
<keyword evidence="8" id="KW-0067">ATP-binding</keyword>
<dbReference type="SUPFAM" id="SSF53633">
    <property type="entry name" value="Carbamate kinase-like"/>
    <property type="match status" value="1"/>
</dbReference>
<feature type="domain" description="Aspartate/glutamate/uridylate kinase" evidence="12">
    <location>
        <begin position="399"/>
        <end position="625"/>
    </location>
</feature>
<feature type="binding site" evidence="11">
    <location>
        <position position="206"/>
    </location>
    <ligand>
        <name>substrate</name>
    </ligand>
</feature>
<keyword evidence="5" id="KW-0547">Nucleotide-binding</keyword>
<dbReference type="EC" id="2.3.1.1" evidence="11"/>
<dbReference type="CDD" id="cd02152">
    <property type="entry name" value="OAT"/>
    <property type="match status" value="1"/>
</dbReference>
<dbReference type="GO" id="GO:0003991">
    <property type="term" value="F:acetylglutamate kinase activity"/>
    <property type="evidence" value="ECO:0007669"/>
    <property type="project" value="InterPro"/>
</dbReference>
<evidence type="ECO:0000256" key="2">
    <source>
        <dbReference type="ARBA" id="ARBA00022571"/>
    </source>
</evidence>
<dbReference type="InterPro" id="IPR016117">
    <property type="entry name" value="ArgJ-like_dom_sf"/>
</dbReference>
<dbReference type="Pfam" id="PF01960">
    <property type="entry name" value="ArgJ"/>
    <property type="match status" value="1"/>
</dbReference>
<evidence type="ECO:0000256" key="10">
    <source>
        <dbReference type="ARBA" id="ARBA00023315"/>
    </source>
</evidence>
<keyword evidence="11" id="KW-0496">Mitochondrion</keyword>
<evidence type="ECO:0000256" key="4">
    <source>
        <dbReference type="ARBA" id="ARBA00022679"/>
    </source>
</evidence>
<dbReference type="Proteomes" id="UP001174909">
    <property type="component" value="Unassembled WGS sequence"/>
</dbReference>
<organism evidence="13 14">
    <name type="scientific">Geodia barretti</name>
    <name type="common">Barrett's horny sponge</name>
    <dbReference type="NCBI Taxonomy" id="519541"/>
    <lineage>
        <taxon>Eukaryota</taxon>
        <taxon>Metazoa</taxon>
        <taxon>Porifera</taxon>
        <taxon>Demospongiae</taxon>
        <taxon>Heteroscleromorpha</taxon>
        <taxon>Tetractinellida</taxon>
        <taxon>Astrophorina</taxon>
        <taxon>Geodiidae</taxon>
        <taxon>Geodia</taxon>
    </lineage>
</organism>
<keyword evidence="10 11" id="KW-0012">Acyltransferase</keyword>
<dbReference type="InterPro" id="IPR002813">
    <property type="entry name" value="Arg_biosynth_ArgJ"/>
</dbReference>
<keyword evidence="4 11" id="KW-0808">Transferase</keyword>
<dbReference type="NCBIfam" id="NF003802">
    <property type="entry name" value="PRK05388.1"/>
    <property type="match status" value="1"/>
</dbReference>
<gene>
    <name evidence="13" type="ORF">GBAR_LOCUS17686</name>
</gene>
<dbReference type="GO" id="GO:0006592">
    <property type="term" value="P:ornithine biosynthetic process"/>
    <property type="evidence" value="ECO:0007669"/>
    <property type="project" value="TreeGrafter"/>
</dbReference>